<accession>A0AAD6UTS8</accession>
<feature type="compositionally biased region" description="Basic residues" evidence="1">
    <location>
        <begin position="319"/>
        <end position="332"/>
    </location>
</feature>
<proteinExistence type="predicted"/>
<name>A0AAD6UTS8_9AGAR</name>
<dbReference type="EMBL" id="JARJCW010000096">
    <property type="protein sequence ID" value="KAJ7194720.1"/>
    <property type="molecule type" value="Genomic_DNA"/>
</dbReference>
<evidence type="ECO:0000256" key="1">
    <source>
        <dbReference type="SAM" id="MobiDB-lite"/>
    </source>
</evidence>
<evidence type="ECO:0000313" key="2">
    <source>
        <dbReference type="EMBL" id="KAJ7194720.1"/>
    </source>
</evidence>
<gene>
    <name evidence="2" type="ORF">GGX14DRAFT_404507</name>
</gene>
<evidence type="ECO:0000313" key="3">
    <source>
        <dbReference type="Proteomes" id="UP001219525"/>
    </source>
</evidence>
<feature type="compositionally biased region" description="Basic and acidic residues" evidence="1">
    <location>
        <begin position="242"/>
        <end position="254"/>
    </location>
</feature>
<dbReference type="Proteomes" id="UP001219525">
    <property type="component" value="Unassembled WGS sequence"/>
</dbReference>
<protein>
    <submittedName>
        <fullName evidence="2">Uncharacterized protein</fullName>
    </submittedName>
</protein>
<comment type="caution">
    <text evidence="2">The sequence shown here is derived from an EMBL/GenBank/DDBJ whole genome shotgun (WGS) entry which is preliminary data.</text>
</comment>
<feature type="region of interest" description="Disordered" evidence="1">
    <location>
        <begin position="219"/>
        <end position="338"/>
    </location>
</feature>
<sequence length="533" mass="58703">MCGGTTWRKEKQGMCRLRKGTWRLGLRALHREQLETWESALYLESSSSFWIPPSRKRIVECHLSTLREQGMKRNNGVPKGKQGMCRGTTLRKSTRAARDLGLRALAREQLELLDSALPEAAQALGLLALPSSCKVTVAEVDGEQLERVELVGFRDLAAGRRRGSWFSLSSLDDISPSLRCLQSVGDSPPSGWGAAKPCQHWIAQRQISKYGCEESCSVGDSPPSEWGTAKPGKTLRPTLRPTLDRLAREGRRPLTDPLAIHRHLSGGQRSRANTGKSSSRLGLHSSSSRLRAPRSISRAARASGLRPRKKDSGVPSTTKNKKRNNGVPKRKQGMCGGTTWRKSSALYLESSSSFWTPPSRKRIVECHLQRSALREQGMKRNNGVPKGKQGMCRGTTLRKSTRAARDLGLRALSREQLELLDSALSEAAQALGLLAPPSSSTVTVAEVDGEQLERVELVGFRDLAAGRRRGSWFSLSRERHRAGFKCRSTGTNERVEPQMHYVLSGTWNVAVDNRAVDNRVIYGGGAAALTESR</sequence>
<keyword evidence="3" id="KW-1185">Reference proteome</keyword>
<organism evidence="2 3">
    <name type="scientific">Mycena pura</name>
    <dbReference type="NCBI Taxonomy" id="153505"/>
    <lineage>
        <taxon>Eukaryota</taxon>
        <taxon>Fungi</taxon>
        <taxon>Dikarya</taxon>
        <taxon>Basidiomycota</taxon>
        <taxon>Agaricomycotina</taxon>
        <taxon>Agaricomycetes</taxon>
        <taxon>Agaricomycetidae</taxon>
        <taxon>Agaricales</taxon>
        <taxon>Marasmiineae</taxon>
        <taxon>Mycenaceae</taxon>
        <taxon>Mycena</taxon>
    </lineage>
</organism>
<dbReference type="AlphaFoldDB" id="A0AAD6UTS8"/>
<feature type="compositionally biased region" description="Polar residues" evidence="1">
    <location>
        <begin position="267"/>
        <end position="276"/>
    </location>
</feature>
<reference evidence="2" key="1">
    <citation type="submission" date="2023-03" db="EMBL/GenBank/DDBJ databases">
        <title>Massive genome expansion in bonnet fungi (Mycena s.s.) driven by repeated elements and novel gene families across ecological guilds.</title>
        <authorList>
            <consortium name="Lawrence Berkeley National Laboratory"/>
            <person name="Harder C.B."/>
            <person name="Miyauchi S."/>
            <person name="Viragh M."/>
            <person name="Kuo A."/>
            <person name="Thoen E."/>
            <person name="Andreopoulos B."/>
            <person name="Lu D."/>
            <person name="Skrede I."/>
            <person name="Drula E."/>
            <person name="Henrissat B."/>
            <person name="Morin E."/>
            <person name="Kohler A."/>
            <person name="Barry K."/>
            <person name="LaButti K."/>
            <person name="Morin E."/>
            <person name="Salamov A."/>
            <person name="Lipzen A."/>
            <person name="Mereny Z."/>
            <person name="Hegedus B."/>
            <person name="Baldrian P."/>
            <person name="Stursova M."/>
            <person name="Weitz H."/>
            <person name="Taylor A."/>
            <person name="Grigoriev I.V."/>
            <person name="Nagy L.G."/>
            <person name="Martin F."/>
            <person name="Kauserud H."/>
        </authorList>
    </citation>
    <scope>NUCLEOTIDE SEQUENCE</scope>
    <source>
        <strain evidence="2">9144</strain>
    </source>
</reference>
<feature type="compositionally biased region" description="Low complexity" evidence="1">
    <location>
        <begin position="277"/>
        <end position="303"/>
    </location>
</feature>